<gene>
    <name evidence="1" type="ORF">F2Q70_00011892</name>
</gene>
<dbReference type="AlphaFoldDB" id="A0A8S9M1H3"/>
<accession>A0A8S9M1H3</accession>
<protein>
    <submittedName>
        <fullName evidence="1">Uncharacterized protein</fullName>
    </submittedName>
</protein>
<organism evidence="1">
    <name type="scientific">Brassica cretica</name>
    <name type="common">Mustard</name>
    <dbReference type="NCBI Taxonomy" id="69181"/>
    <lineage>
        <taxon>Eukaryota</taxon>
        <taxon>Viridiplantae</taxon>
        <taxon>Streptophyta</taxon>
        <taxon>Embryophyta</taxon>
        <taxon>Tracheophyta</taxon>
        <taxon>Spermatophyta</taxon>
        <taxon>Magnoliopsida</taxon>
        <taxon>eudicotyledons</taxon>
        <taxon>Gunneridae</taxon>
        <taxon>Pentapetalae</taxon>
        <taxon>rosids</taxon>
        <taxon>malvids</taxon>
        <taxon>Brassicales</taxon>
        <taxon>Brassicaceae</taxon>
        <taxon>Brassiceae</taxon>
        <taxon>Brassica</taxon>
    </lineage>
</organism>
<sequence>MLDKKRVHLYKKKREGREGDPTHGIHAWRLETRILLFCILVDLYFPGERSPSTDLLSVQSFLIFESPLEVVSKVVLMALGDSVMEWFNKPIVQQFLLNEIPSQADILMHKLNVMFPSSSPELRSMLPPKPLMSSKWF</sequence>
<comment type="caution">
    <text evidence="1">The sequence shown here is derived from an EMBL/GenBank/DDBJ whole genome shotgun (WGS) entry which is preliminary data.</text>
</comment>
<evidence type="ECO:0000313" key="1">
    <source>
        <dbReference type="EMBL" id="KAF2611869.1"/>
    </source>
</evidence>
<name>A0A8S9M1H3_BRACR</name>
<dbReference type="EMBL" id="QGKY02000089">
    <property type="protein sequence ID" value="KAF2611869.1"/>
    <property type="molecule type" value="Genomic_DNA"/>
</dbReference>
<reference evidence="1" key="1">
    <citation type="submission" date="2019-12" db="EMBL/GenBank/DDBJ databases">
        <title>Genome sequencing and annotation of Brassica cretica.</title>
        <authorList>
            <person name="Studholme D.J."/>
            <person name="Sarris P.F."/>
        </authorList>
    </citation>
    <scope>NUCLEOTIDE SEQUENCE</scope>
    <source>
        <strain evidence="1">PFS-102/07</strain>
        <tissue evidence="1">Leaf</tissue>
    </source>
</reference>
<proteinExistence type="predicted"/>